<evidence type="ECO:0000256" key="5">
    <source>
        <dbReference type="ARBA" id="ARBA00023242"/>
    </source>
</evidence>
<evidence type="ECO:0000256" key="3">
    <source>
        <dbReference type="ARBA" id="ARBA00022679"/>
    </source>
</evidence>
<reference evidence="10 11" key="1">
    <citation type="submission" date="2024-04" db="EMBL/GenBank/DDBJ databases">
        <authorList>
            <consortium name="Genoscope - CEA"/>
            <person name="William W."/>
        </authorList>
    </citation>
    <scope>NUCLEOTIDE SEQUENCE [LARGE SCALE GENOMIC DNA]</scope>
</reference>
<evidence type="ECO:0000313" key="10">
    <source>
        <dbReference type="EMBL" id="CAL1548252.1"/>
    </source>
</evidence>
<comment type="caution">
    <text evidence="10">The sequence shown here is derived from an EMBL/GenBank/DDBJ whole genome shotgun (WGS) entry which is preliminary data.</text>
</comment>
<feature type="domain" description="PARP catalytic" evidence="8">
    <location>
        <begin position="1032"/>
        <end position="1305"/>
    </location>
</feature>
<proteinExistence type="predicted"/>
<dbReference type="InterPro" id="IPR052056">
    <property type="entry name" value="Mono-ARTD/PARP"/>
</dbReference>
<dbReference type="SMART" id="SM00506">
    <property type="entry name" value="A1pp"/>
    <property type="match status" value="1"/>
</dbReference>
<feature type="compositionally biased region" description="Basic and acidic residues" evidence="7">
    <location>
        <begin position="323"/>
        <end position="332"/>
    </location>
</feature>
<dbReference type="SUPFAM" id="SSF52949">
    <property type="entry name" value="Macro domain-like"/>
    <property type="match status" value="1"/>
</dbReference>
<feature type="region of interest" description="Disordered" evidence="7">
    <location>
        <begin position="172"/>
        <end position="332"/>
    </location>
</feature>
<dbReference type="GO" id="GO:0010629">
    <property type="term" value="P:negative regulation of gene expression"/>
    <property type="evidence" value="ECO:0007669"/>
    <property type="project" value="TreeGrafter"/>
</dbReference>
<dbReference type="GO" id="GO:0003950">
    <property type="term" value="F:NAD+ poly-ADP-ribosyltransferase activity"/>
    <property type="evidence" value="ECO:0007669"/>
    <property type="project" value="UniProtKB-UniRule"/>
</dbReference>
<dbReference type="PANTHER" id="PTHR14453:SF67">
    <property type="entry name" value="POLY [ADP-RIBOSE] POLYMERASE"/>
    <property type="match status" value="1"/>
</dbReference>
<dbReference type="Proteomes" id="UP001497497">
    <property type="component" value="Unassembled WGS sequence"/>
</dbReference>
<evidence type="ECO:0000259" key="8">
    <source>
        <dbReference type="PROSITE" id="PS51059"/>
    </source>
</evidence>
<feature type="compositionally biased region" description="Polar residues" evidence="7">
    <location>
        <begin position="259"/>
        <end position="271"/>
    </location>
</feature>
<dbReference type="PROSITE" id="PS51154">
    <property type="entry name" value="MACRO"/>
    <property type="match status" value="1"/>
</dbReference>
<dbReference type="Gene3D" id="3.40.220.10">
    <property type="entry name" value="Leucine Aminopeptidase, subunit E, domain 1"/>
    <property type="match status" value="1"/>
</dbReference>
<dbReference type="EC" id="2.4.2.-" evidence="6"/>
<organism evidence="10 11">
    <name type="scientific">Lymnaea stagnalis</name>
    <name type="common">Great pond snail</name>
    <name type="synonym">Helix stagnalis</name>
    <dbReference type="NCBI Taxonomy" id="6523"/>
    <lineage>
        <taxon>Eukaryota</taxon>
        <taxon>Metazoa</taxon>
        <taxon>Spiralia</taxon>
        <taxon>Lophotrochozoa</taxon>
        <taxon>Mollusca</taxon>
        <taxon>Gastropoda</taxon>
        <taxon>Heterobranchia</taxon>
        <taxon>Euthyneura</taxon>
        <taxon>Panpulmonata</taxon>
        <taxon>Hygrophila</taxon>
        <taxon>Lymnaeoidea</taxon>
        <taxon>Lymnaeidae</taxon>
        <taxon>Lymnaea</taxon>
    </lineage>
</organism>
<dbReference type="EMBL" id="CAXITT010001238">
    <property type="protein sequence ID" value="CAL1548252.1"/>
    <property type="molecule type" value="Genomic_DNA"/>
</dbReference>
<evidence type="ECO:0000256" key="6">
    <source>
        <dbReference type="RuleBase" id="RU362114"/>
    </source>
</evidence>
<name>A0AAV2IM70_LYMST</name>
<dbReference type="Pfam" id="PF00644">
    <property type="entry name" value="PARP"/>
    <property type="match status" value="1"/>
</dbReference>
<dbReference type="InterPro" id="IPR012317">
    <property type="entry name" value="Poly(ADP-ribose)pol_cat_dom"/>
</dbReference>
<dbReference type="GO" id="GO:0003714">
    <property type="term" value="F:transcription corepressor activity"/>
    <property type="evidence" value="ECO:0007669"/>
    <property type="project" value="TreeGrafter"/>
</dbReference>
<accession>A0AAV2IM70</accession>
<dbReference type="Gene3D" id="3.90.228.10">
    <property type="match status" value="1"/>
</dbReference>
<keyword evidence="3 6" id="KW-0808">Transferase</keyword>
<feature type="compositionally biased region" description="Basic and acidic residues" evidence="7">
    <location>
        <begin position="180"/>
        <end position="189"/>
    </location>
</feature>
<feature type="compositionally biased region" description="Acidic residues" evidence="7">
    <location>
        <begin position="190"/>
        <end position="201"/>
    </location>
</feature>
<dbReference type="InterPro" id="IPR002589">
    <property type="entry name" value="Macro_dom"/>
</dbReference>
<keyword evidence="4 6" id="KW-0520">NAD</keyword>
<comment type="subcellular location">
    <subcellularLocation>
        <location evidence="1">Nucleus</location>
    </subcellularLocation>
</comment>
<dbReference type="GO" id="GO:0005737">
    <property type="term" value="C:cytoplasm"/>
    <property type="evidence" value="ECO:0007669"/>
    <property type="project" value="TreeGrafter"/>
</dbReference>
<dbReference type="PANTHER" id="PTHR14453">
    <property type="entry name" value="PARP/ZINC FINGER CCCH TYPE DOMAIN CONTAINING PROTEIN"/>
    <property type="match status" value="1"/>
</dbReference>
<evidence type="ECO:0000256" key="4">
    <source>
        <dbReference type="ARBA" id="ARBA00023027"/>
    </source>
</evidence>
<dbReference type="PROSITE" id="PS51059">
    <property type="entry name" value="PARP_CATALYTIC"/>
    <property type="match status" value="1"/>
</dbReference>
<keyword evidence="2 6" id="KW-0328">Glycosyltransferase</keyword>
<evidence type="ECO:0000256" key="2">
    <source>
        <dbReference type="ARBA" id="ARBA00022676"/>
    </source>
</evidence>
<evidence type="ECO:0000259" key="9">
    <source>
        <dbReference type="PROSITE" id="PS51154"/>
    </source>
</evidence>
<evidence type="ECO:0000256" key="1">
    <source>
        <dbReference type="ARBA" id="ARBA00004123"/>
    </source>
</evidence>
<sequence length="1305" mass="148219">MDTSLIALDNIPTSYSEELMTEYVENTLGVDVQSAKIIGGLALFSLEQDIDDFKAAKKKVKKASLEGRTIHLLQIVNTDPNAVVIYANKPDLLDKTSMKTYIVRQFKTRKDFISEYRVWQKYELGIIHFKPGYEKLVRKLKEKHNPVRGATVIVQPYYYNFHDLVEKRLPSDEGVQLKMPSREKNASEFKEEDSSESDSGSDDSRENRSHRTREVEQESDEDSEDQCERESDSEQGSDESASSEDQRSKNTARHKGNFSDVTGSDGNNSYTESEDDSDEKNKGKQDGKVSIWRGKKKPDGDDITGDQGKLVKEQHGNNYKQANSKDESLDTPFKRNEVDSICSETKSFPAENKELAINEAQYLLLKKHFGTFDNCKVEFIKSDKKAVFKGGKNEIDDRYFNMFLEYKDIDKKQMNLLGCLPQLLTEDKGKAFLKGLSEMESVAYCVDNDQLLLASKNFNSLNKAAKKLREVLNYKNTLKLTTGKIPDGELNNLKTNLEKELLVKVSWSVNQDEIFVEGVKDDVLLSEKDISGLVEKFSEDTKTFVISSNAANYLLRHPSNKIKVIFQNVKDWKFNEGDENDPMTYTFCGQRSAVKEAECSLQSLVDNIVTRKIDLQKECSSLSDIKLIMLGLGTEEMKSKLEKFEKRERCFLKIQLPDETGFKEKYEISQSKPDIFTVEGSCRIQLKKGDIITETSDVLVCVFDKSFNLKKTQVGKAFSNACPQLNEQFQTLQNGNPSSLVHVVNGPFPPPLLTCKAVFGVVLSVWDESYSPGLLQNIITNVLDEAVAMGAKSVSLPTLGHGRMFKFPSTSISQIMMNTLHSYLISNQAPSDVIIMTTDQEMLDTLKLVAHQSPMDYLSNSGDIISNSDDESTYETDEKVLQDLLTTGDIEISVTMAKLDEPQKTLEKLTDLIRRSCLHSVQFEHTMLSFLAQKIEKKTRYQFIHIQKFAVAETGKIKMIFKGFEKHVQEIEKFITNELSKIQAAMKNKILASGDSPTRGTVDFLMYASNVTEICPSYWGFCKKPNYFWRLLGTVLRYALPSKEKKHEITVAVDKTTRKAIVDLFEKTWDATNTGIGNDAKGLSRNTSCEVLNVERIENPALFELYAQTRKNLFEKYCRLGTLCDDFSRTLPRGQIKTTEILPSSLREQLYHEVNEHYLFHGTKKALTDALCQHGPDPKLCTHAMLGAGLYFAEASMKSDQYADERDNRTPSGEELKIFLMRVLLGNTYIITRDHQRFKKGADRLKRPPCAQCESDRCADVSHQHCDSVTLDGSPGDNRVFFREFVVYDTSRCYPEYIITYKRKP</sequence>
<feature type="domain" description="Macro" evidence="9">
    <location>
        <begin position="671"/>
        <end position="854"/>
    </location>
</feature>
<feature type="compositionally biased region" description="Basic and acidic residues" evidence="7">
    <location>
        <begin position="202"/>
        <end position="216"/>
    </location>
</feature>
<keyword evidence="5" id="KW-0539">Nucleus</keyword>
<evidence type="ECO:0000256" key="7">
    <source>
        <dbReference type="SAM" id="MobiDB-lite"/>
    </source>
</evidence>
<dbReference type="GO" id="GO:0005634">
    <property type="term" value="C:nucleus"/>
    <property type="evidence" value="ECO:0007669"/>
    <property type="project" value="UniProtKB-SubCell"/>
</dbReference>
<gene>
    <name evidence="10" type="ORF">GSLYS_00021569001</name>
</gene>
<evidence type="ECO:0000313" key="11">
    <source>
        <dbReference type="Proteomes" id="UP001497497"/>
    </source>
</evidence>
<dbReference type="InterPro" id="IPR043472">
    <property type="entry name" value="Macro_dom-like"/>
</dbReference>
<dbReference type="SUPFAM" id="SSF56399">
    <property type="entry name" value="ADP-ribosylation"/>
    <property type="match status" value="1"/>
</dbReference>
<protein>
    <recommendedName>
        <fullName evidence="6">Poly [ADP-ribose] polymerase</fullName>
        <shortName evidence="6">PARP</shortName>
        <ecNumber evidence="6">2.4.2.-</ecNumber>
    </recommendedName>
</protein>
<keyword evidence="11" id="KW-1185">Reference proteome</keyword>